<gene>
    <name evidence="3" type="ORF">B0T16DRAFT_453209</name>
</gene>
<protein>
    <submittedName>
        <fullName evidence="3">Uncharacterized protein</fullName>
    </submittedName>
</protein>
<feature type="compositionally biased region" description="Polar residues" evidence="1">
    <location>
        <begin position="301"/>
        <end position="310"/>
    </location>
</feature>
<keyword evidence="2" id="KW-0472">Membrane</keyword>
<keyword evidence="4" id="KW-1185">Reference proteome</keyword>
<accession>A0AA39YUD8</accession>
<feature type="transmembrane region" description="Helical" evidence="2">
    <location>
        <begin position="12"/>
        <end position="30"/>
    </location>
</feature>
<feature type="compositionally biased region" description="Basic and acidic residues" evidence="1">
    <location>
        <begin position="393"/>
        <end position="405"/>
    </location>
</feature>
<feature type="compositionally biased region" description="Acidic residues" evidence="1">
    <location>
        <begin position="478"/>
        <end position="494"/>
    </location>
</feature>
<dbReference type="EMBL" id="JAULSV010000001">
    <property type="protein sequence ID" value="KAK0657777.1"/>
    <property type="molecule type" value="Genomic_DNA"/>
</dbReference>
<reference evidence="3" key="1">
    <citation type="submission" date="2023-06" db="EMBL/GenBank/DDBJ databases">
        <title>Genome-scale phylogeny and comparative genomics of the fungal order Sordariales.</title>
        <authorList>
            <consortium name="Lawrence Berkeley National Laboratory"/>
            <person name="Hensen N."/>
            <person name="Bonometti L."/>
            <person name="Westerberg I."/>
            <person name="Brannstrom I.O."/>
            <person name="Guillou S."/>
            <person name="Cros-Aarteil S."/>
            <person name="Calhoun S."/>
            <person name="Haridas S."/>
            <person name="Kuo A."/>
            <person name="Mondo S."/>
            <person name="Pangilinan J."/>
            <person name="Riley R."/>
            <person name="Labutti K."/>
            <person name="Andreopoulos B."/>
            <person name="Lipzen A."/>
            <person name="Chen C."/>
            <person name="Yanf M."/>
            <person name="Daum C."/>
            <person name="Ng V."/>
            <person name="Clum A."/>
            <person name="Steindorff A."/>
            <person name="Ohm R."/>
            <person name="Martin F."/>
            <person name="Silar P."/>
            <person name="Natvig D."/>
            <person name="Lalanne C."/>
            <person name="Gautier V."/>
            <person name="Ament-Velasquez S.L."/>
            <person name="Kruys A."/>
            <person name="Hutchinson M.I."/>
            <person name="Powell A.J."/>
            <person name="Barry K."/>
            <person name="Miller A.N."/>
            <person name="Grigoriev I.V."/>
            <person name="Debuchy R."/>
            <person name="Gladieux P."/>
            <person name="Thoren M.H."/>
            <person name="Johannesson H."/>
        </authorList>
    </citation>
    <scope>NUCLEOTIDE SEQUENCE</scope>
    <source>
        <strain evidence="3">SMH2532-1</strain>
    </source>
</reference>
<feature type="compositionally biased region" description="Polar residues" evidence="1">
    <location>
        <begin position="339"/>
        <end position="353"/>
    </location>
</feature>
<keyword evidence="2" id="KW-1133">Transmembrane helix</keyword>
<feature type="compositionally biased region" description="Polar residues" evidence="1">
    <location>
        <begin position="458"/>
        <end position="475"/>
    </location>
</feature>
<feature type="compositionally biased region" description="Acidic residues" evidence="1">
    <location>
        <begin position="222"/>
        <end position="233"/>
    </location>
</feature>
<feature type="region of interest" description="Disordered" evidence="1">
    <location>
        <begin position="222"/>
        <end position="360"/>
    </location>
</feature>
<comment type="caution">
    <text evidence="3">The sequence shown here is derived from an EMBL/GenBank/DDBJ whole genome shotgun (WGS) entry which is preliminary data.</text>
</comment>
<sequence length="516" mass="56536">MDTSKSPTVSRPSSILAGLLLAIIVTLFAISETNSTSATNTTGYGSSLWDEASKSAYLALMILVSPIALHTVVFMYLFSAVVNGAFTLINGVLENIVTIIALVMMMVGLFLVVTAHEPKQMPKGSMKPKKGKDLPGGGSFAKDEEALDAALDSDTDTDVSVADLEVKRAAPKKSTVNSKPKHNDPMLDKVTRKLEKAFLNPDLAREAYEFAVLNGYEYLFELPEDDEQEEKGENEDRNEKEKAEEPRKAPEEEFDPKQAEEALNRAIAGLPLTGKHLTPPTSPKKSNPPSESKHNEEAATPKSQASTNSSEVDRLLSQLRAGIRRFREEADRPRPPPENLNTTCSRCSSNSPDSQSSWESLISLSPEERIQAEELREQLHRVLRNAKYSGYYSEERQTGPEKDVRTPPGTQGVSEAVSGLGSEEWKLRCAEEALESQAGSELGLGPGEWEFRHDDEQSQWLSSQESDQGGSNSGEVNPEGDAEDSVDPDCDSGEETTPSERARLIRAMNDQLGETY</sequence>
<evidence type="ECO:0000313" key="4">
    <source>
        <dbReference type="Proteomes" id="UP001174936"/>
    </source>
</evidence>
<evidence type="ECO:0000313" key="3">
    <source>
        <dbReference type="EMBL" id="KAK0657777.1"/>
    </source>
</evidence>
<feature type="transmembrane region" description="Helical" evidence="2">
    <location>
        <begin position="96"/>
        <end position="116"/>
    </location>
</feature>
<name>A0AA39YUD8_9PEZI</name>
<evidence type="ECO:0000256" key="1">
    <source>
        <dbReference type="SAM" id="MobiDB-lite"/>
    </source>
</evidence>
<proteinExistence type="predicted"/>
<dbReference type="AlphaFoldDB" id="A0AA39YUD8"/>
<feature type="region of interest" description="Disordered" evidence="1">
    <location>
        <begin position="388"/>
        <end position="422"/>
    </location>
</feature>
<feature type="region of interest" description="Disordered" evidence="1">
    <location>
        <begin position="435"/>
        <end position="516"/>
    </location>
</feature>
<feature type="compositionally biased region" description="Basic and acidic residues" evidence="1">
    <location>
        <begin position="234"/>
        <end position="263"/>
    </location>
</feature>
<dbReference type="Proteomes" id="UP001174936">
    <property type="component" value="Unassembled WGS sequence"/>
</dbReference>
<evidence type="ECO:0000256" key="2">
    <source>
        <dbReference type="SAM" id="Phobius"/>
    </source>
</evidence>
<feature type="region of interest" description="Disordered" evidence="1">
    <location>
        <begin position="163"/>
        <end position="187"/>
    </location>
</feature>
<feature type="compositionally biased region" description="Basic and acidic residues" evidence="1">
    <location>
        <begin position="325"/>
        <end position="335"/>
    </location>
</feature>
<organism evidence="3 4">
    <name type="scientific">Cercophora newfieldiana</name>
    <dbReference type="NCBI Taxonomy" id="92897"/>
    <lineage>
        <taxon>Eukaryota</taxon>
        <taxon>Fungi</taxon>
        <taxon>Dikarya</taxon>
        <taxon>Ascomycota</taxon>
        <taxon>Pezizomycotina</taxon>
        <taxon>Sordariomycetes</taxon>
        <taxon>Sordariomycetidae</taxon>
        <taxon>Sordariales</taxon>
        <taxon>Lasiosphaeriaceae</taxon>
        <taxon>Cercophora</taxon>
    </lineage>
</organism>
<keyword evidence="2" id="KW-0812">Transmembrane</keyword>
<feature type="transmembrane region" description="Helical" evidence="2">
    <location>
        <begin position="56"/>
        <end position="76"/>
    </location>
</feature>